<gene>
    <name evidence="1" type="ORF">H9Y04_45030</name>
</gene>
<sequence length="40" mass="4888">AWLHGFRRPRVRWERRADIHEAFLKLACCLITHRQLQSLC</sequence>
<comment type="caution">
    <text evidence="1">The sequence shown here is derived from an EMBL/GenBank/DDBJ whole genome shotgun (WGS) entry which is preliminary data.</text>
</comment>
<accession>A0ABR7SYC8</accession>
<dbReference type="EMBL" id="JACTVJ010000056">
    <property type="protein sequence ID" value="MBC9719652.1"/>
    <property type="molecule type" value="Genomic_DNA"/>
</dbReference>
<evidence type="ECO:0000313" key="1">
    <source>
        <dbReference type="EMBL" id="MBC9719652.1"/>
    </source>
</evidence>
<name>A0ABR7SYC8_9ACTN</name>
<evidence type="ECO:0000313" key="2">
    <source>
        <dbReference type="Proteomes" id="UP000642284"/>
    </source>
</evidence>
<keyword evidence="2" id="KW-1185">Reference proteome</keyword>
<reference evidence="1 2" key="1">
    <citation type="submission" date="2020-08" db="EMBL/GenBank/DDBJ databases">
        <title>Genemic of Streptomyces polyaspartic.</title>
        <authorList>
            <person name="Liu W."/>
        </authorList>
    </citation>
    <scope>NUCLEOTIDE SEQUENCE [LARGE SCALE GENOMIC DNA]</scope>
    <source>
        <strain evidence="1 2">TRM66268-LWL</strain>
    </source>
</reference>
<organism evidence="1 2">
    <name type="scientific">Streptomyces polyasparticus</name>
    <dbReference type="NCBI Taxonomy" id="2767826"/>
    <lineage>
        <taxon>Bacteria</taxon>
        <taxon>Bacillati</taxon>
        <taxon>Actinomycetota</taxon>
        <taxon>Actinomycetes</taxon>
        <taxon>Kitasatosporales</taxon>
        <taxon>Streptomycetaceae</taxon>
        <taxon>Streptomyces</taxon>
    </lineage>
</organism>
<proteinExistence type="predicted"/>
<dbReference type="Proteomes" id="UP000642284">
    <property type="component" value="Unassembled WGS sequence"/>
</dbReference>
<feature type="non-terminal residue" evidence="1">
    <location>
        <position position="1"/>
    </location>
</feature>
<protein>
    <submittedName>
        <fullName evidence="1">IS5/IS1182 family transposase</fullName>
    </submittedName>
</protein>